<comment type="caution">
    <text evidence="2">The sequence shown here is derived from an EMBL/GenBank/DDBJ whole genome shotgun (WGS) entry which is preliminary data.</text>
</comment>
<sequence length="159" mass="15536">MRALPARRIASVALSAALLVGLAAPAAVAAGSARERTPTSSLGPVPGADELIPQIKKLGDIGGVLTPVARLLNAVLKADGGQLSVVEAQKLGDAVKDAIAKATPLRTKAVKGDALTALKKAVDALIVAATSGDAEKVPPAVSGMVAALGKVLAAAATVG</sequence>
<evidence type="ECO:0008006" key="4">
    <source>
        <dbReference type="Google" id="ProtNLM"/>
    </source>
</evidence>
<accession>A0ABN3MFZ1</accession>
<gene>
    <name evidence="2" type="ORF">GCM10010276_49030</name>
</gene>
<evidence type="ECO:0000256" key="1">
    <source>
        <dbReference type="SAM" id="SignalP"/>
    </source>
</evidence>
<keyword evidence="3" id="KW-1185">Reference proteome</keyword>
<dbReference type="RefSeq" id="WP_344402667.1">
    <property type="nucleotide sequence ID" value="NZ_BAAASG010000011.1"/>
</dbReference>
<evidence type="ECO:0000313" key="2">
    <source>
        <dbReference type="EMBL" id="GAA2500906.1"/>
    </source>
</evidence>
<proteinExistence type="predicted"/>
<protein>
    <recommendedName>
        <fullName evidence="4">Secreted protein</fullName>
    </recommendedName>
</protein>
<keyword evidence="1" id="KW-0732">Signal</keyword>
<evidence type="ECO:0000313" key="3">
    <source>
        <dbReference type="Proteomes" id="UP001501777"/>
    </source>
</evidence>
<organism evidence="2 3">
    <name type="scientific">Streptomyces longisporus</name>
    <dbReference type="NCBI Taxonomy" id="1948"/>
    <lineage>
        <taxon>Bacteria</taxon>
        <taxon>Bacillati</taxon>
        <taxon>Actinomycetota</taxon>
        <taxon>Actinomycetes</taxon>
        <taxon>Kitasatosporales</taxon>
        <taxon>Streptomycetaceae</taxon>
        <taxon>Streptomyces</taxon>
    </lineage>
</organism>
<reference evidence="2 3" key="1">
    <citation type="journal article" date="2019" name="Int. J. Syst. Evol. Microbiol.">
        <title>The Global Catalogue of Microorganisms (GCM) 10K type strain sequencing project: providing services to taxonomists for standard genome sequencing and annotation.</title>
        <authorList>
            <consortium name="The Broad Institute Genomics Platform"/>
            <consortium name="The Broad Institute Genome Sequencing Center for Infectious Disease"/>
            <person name="Wu L."/>
            <person name="Ma J."/>
        </authorList>
    </citation>
    <scope>NUCLEOTIDE SEQUENCE [LARGE SCALE GENOMIC DNA]</scope>
    <source>
        <strain evidence="2 3">JCM 4395</strain>
    </source>
</reference>
<feature type="chain" id="PRO_5046805561" description="Secreted protein" evidence="1">
    <location>
        <begin position="30"/>
        <end position="159"/>
    </location>
</feature>
<dbReference type="Proteomes" id="UP001501777">
    <property type="component" value="Unassembled WGS sequence"/>
</dbReference>
<feature type="signal peptide" evidence="1">
    <location>
        <begin position="1"/>
        <end position="29"/>
    </location>
</feature>
<dbReference type="EMBL" id="BAAASG010000011">
    <property type="protein sequence ID" value="GAA2500906.1"/>
    <property type="molecule type" value="Genomic_DNA"/>
</dbReference>
<name>A0ABN3MFZ1_STRLO</name>